<keyword evidence="8" id="KW-1185">Reference proteome</keyword>
<dbReference type="GO" id="GO:0016491">
    <property type="term" value="F:oxidoreductase activity"/>
    <property type="evidence" value="ECO:0007669"/>
    <property type="project" value="UniProtKB-KW"/>
</dbReference>
<dbReference type="InterPro" id="IPR016167">
    <property type="entry name" value="FAD-bd_PCMH_sub1"/>
</dbReference>
<evidence type="ECO:0000256" key="3">
    <source>
        <dbReference type="ARBA" id="ARBA00022630"/>
    </source>
</evidence>
<keyword evidence="5" id="KW-0560">Oxidoreductase</keyword>
<dbReference type="InterPro" id="IPR006094">
    <property type="entry name" value="Oxid_FAD_bind_N"/>
</dbReference>
<name>A0A6H9YRW4_9ACTN</name>
<dbReference type="Gene3D" id="3.30.465.10">
    <property type="match status" value="1"/>
</dbReference>
<dbReference type="Proteomes" id="UP000468735">
    <property type="component" value="Unassembled WGS sequence"/>
</dbReference>
<proteinExistence type="inferred from homology"/>
<evidence type="ECO:0000256" key="2">
    <source>
        <dbReference type="ARBA" id="ARBA00005466"/>
    </source>
</evidence>
<dbReference type="InterPro" id="IPR006093">
    <property type="entry name" value="Oxy_OxRdtase_FAD_BS"/>
</dbReference>
<dbReference type="PROSITE" id="PS00862">
    <property type="entry name" value="OX2_COVAL_FAD"/>
    <property type="match status" value="1"/>
</dbReference>
<dbReference type="GO" id="GO:0071949">
    <property type="term" value="F:FAD binding"/>
    <property type="evidence" value="ECO:0007669"/>
    <property type="project" value="InterPro"/>
</dbReference>
<comment type="similarity">
    <text evidence="2">Belongs to the oxygen-dependent FAD-linked oxidoreductase family.</text>
</comment>
<gene>
    <name evidence="7" type="ORF">F8566_39635</name>
</gene>
<feature type="domain" description="FAD-binding PCMH-type" evidence="6">
    <location>
        <begin position="34"/>
        <end position="202"/>
    </location>
</feature>
<protein>
    <submittedName>
        <fullName evidence="7">FAD-binding oxidoreductase</fullName>
    </submittedName>
</protein>
<dbReference type="InterPro" id="IPR016169">
    <property type="entry name" value="FAD-bd_PCMH_sub2"/>
</dbReference>
<dbReference type="Gene3D" id="3.40.462.20">
    <property type="match status" value="1"/>
</dbReference>
<dbReference type="Pfam" id="PF01565">
    <property type="entry name" value="FAD_binding_4"/>
    <property type="match status" value="1"/>
</dbReference>
<dbReference type="OrthoDB" id="5169292at2"/>
<reference evidence="7 8" key="1">
    <citation type="submission" date="2019-09" db="EMBL/GenBank/DDBJ databases">
        <title>Actinomadura physcomitrii sp. nov., a novel actinomycete isolated from moss [Physcomitrium sphaericum (Ludw) Fuernr].</title>
        <authorList>
            <person name="Zhuang X."/>
            <person name="Liu C."/>
        </authorList>
    </citation>
    <scope>NUCLEOTIDE SEQUENCE [LARGE SCALE GENOMIC DNA]</scope>
    <source>
        <strain evidence="7 8">HMC1</strain>
    </source>
</reference>
<comment type="cofactor">
    <cofactor evidence="1">
        <name>FAD</name>
        <dbReference type="ChEBI" id="CHEBI:57692"/>
    </cofactor>
</comment>
<dbReference type="PANTHER" id="PTHR42973:SF39">
    <property type="entry name" value="FAD-BINDING PCMH-TYPE DOMAIN-CONTAINING PROTEIN"/>
    <property type="match status" value="1"/>
</dbReference>
<evidence type="ECO:0000256" key="1">
    <source>
        <dbReference type="ARBA" id="ARBA00001974"/>
    </source>
</evidence>
<dbReference type="PROSITE" id="PS51387">
    <property type="entry name" value="FAD_PCMH"/>
    <property type="match status" value="1"/>
</dbReference>
<evidence type="ECO:0000259" key="6">
    <source>
        <dbReference type="PROSITE" id="PS51387"/>
    </source>
</evidence>
<accession>A0A6H9YRW4</accession>
<comment type="caution">
    <text evidence="7">The sequence shown here is derived from an EMBL/GenBank/DDBJ whole genome shotgun (WGS) entry which is preliminary data.</text>
</comment>
<keyword evidence="4" id="KW-0274">FAD</keyword>
<evidence type="ECO:0000313" key="8">
    <source>
        <dbReference type="Proteomes" id="UP000468735"/>
    </source>
</evidence>
<keyword evidence="3" id="KW-0285">Flavoprotein</keyword>
<dbReference type="InterPro" id="IPR050416">
    <property type="entry name" value="FAD-linked_Oxidoreductase"/>
</dbReference>
<dbReference type="PANTHER" id="PTHR42973">
    <property type="entry name" value="BINDING OXIDOREDUCTASE, PUTATIVE (AFU_ORTHOLOGUE AFUA_1G17690)-RELATED"/>
    <property type="match status" value="1"/>
</dbReference>
<dbReference type="SUPFAM" id="SSF56176">
    <property type="entry name" value="FAD-binding/transporter-associated domain-like"/>
    <property type="match status" value="1"/>
</dbReference>
<dbReference type="InterPro" id="IPR036318">
    <property type="entry name" value="FAD-bd_PCMH-like_sf"/>
</dbReference>
<dbReference type="InterPro" id="IPR016166">
    <property type="entry name" value="FAD-bd_PCMH"/>
</dbReference>
<evidence type="ECO:0000313" key="7">
    <source>
        <dbReference type="EMBL" id="KAB2342173.1"/>
    </source>
</evidence>
<evidence type="ECO:0000256" key="5">
    <source>
        <dbReference type="ARBA" id="ARBA00023002"/>
    </source>
</evidence>
<dbReference type="Gene3D" id="3.30.43.10">
    <property type="entry name" value="Uridine Diphospho-n-acetylenolpyruvylglucosamine Reductase, domain 2"/>
    <property type="match status" value="1"/>
</dbReference>
<evidence type="ECO:0000256" key="4">
    <source>
        <dbReference type="ARBA" id="ARBA00022827"/>
    </source>
</evidence>
<dbReference type="AlphaFoldDB" id="A0A6H9YRW4"/>
<organism evidence="7 8">
    <name type="scientific">Actinomadura rudentiformis</name>
    <dbReference type="NCBI Taxonomy" id="359158"/>
    <lineage>
        <taxon>Bacteria</taxon>
        <taxon>Bacillati</taxon>
        <taxon>Actinomycetota</taxon>
        <taxon>Actinomycetes</taxon>
        <taxon>Streptosporangiales</taxon>
        <taxon>Thermomonosporaceae</taxon>
        <taxon>Actinomadura</taxon>
    </lineage>
</organism>
<dbReference type="EMBL" id="WBMT01000023">
    <property type="protein sequence ID" value="KAB2342173.1"/>
    <property type="molecule type" value="Genomic_DNA"/>
</dbReference>
<sequence>MNGIEALAERVDGAVIRPGDGAYDSERVGYQLAGPHRPDLIVAAVSAADVQAAVEFAAANALPVAVQATGHGVPADANEGVLISTRRMNGLSIDAESRTAWVEAGVRWREVVQEAASHGLAPLNGSYPGVGAVSYTLGGGIGLLARRYGNAVDRVRRIEVVTADATLRTVSPEADPDLFWALRGGRGNFGVVTGMEIELVPVSTIYGGGLYFDTGLAAEALRTFQEWSADVPDEMTSSIALMPFPDIPQIPEVFRGRHIAHIRIAYAGDPADGERLVAPLRALGPRLIDTVETMPYAKSATIHDEPDQPMAYRSTHVLLDELSADAVQAVLDLAGPGASERAIVEVRHLGGALSVPPAIPSAVGNRGAQYLVGVLSKLEPTETPDASEPVHSAFLGVMKPWATGGRHLNFLFGDNATEDEVRAAYEPEDFQRLAELKALHDPADMFRLTHHIRPAER</sequence>
<dbReference type="RefSeq" id="WP_151567630.1">
    <property type="nucleotide sequence ID" value="NZ_WBMT01000023.1"/>
</dbReference>